<dbReference type="Proteomes" id="UP000324800">
    <property type="component" value="Unassembled WGS sequence"/>
</dbReference>
<evidence type="ECO:0000256" key="1">
    <source>
        <dbReference type="SAM" id="Coils"/>
    </source>
</evidence>
<reference evidence="3 4" key="1">
    <citation type="submission" date="2019-03" db="EMBL/GenBank/DDBJ databases">
        <title>Single cell metagenomics reveals metabolic interactions within the superorganism composed of flagellate Streblomastix strix and complex community of Bacteroidetes bacteria on its surface.</title>
        <authorList>
            <person name="Treitli S.C."/>
            <person name="Kolisko M."/>
            <person name="Husnik F."/>
            <person name="Keeling P."/>
            <person name="Hampl V."/>
        </authorList>
    </citation>
    <scope>NUCLEOTIDE SEQUENCE [LARGE SCALE GENOMIC DNA]</scope>
    <source>
        <strain evidence="3">ST1C</strain>
    </source>
</reference>
<keyword evidence="1" id="KW-0175">Coiled coil</keyword>
<gene>
    <name evidence="3" type="ORF">EZS28_000848</name>
</gene>
<feature type="coiled-coil region" evidence="1">
    <location>
        <begin position="638"/>
        <end position="722"/>
    </location>
</feature>
<name>A0A5J4X9Q6_9EUKA</name>
<evidence type="ECO:0000313" key="3">
    <source>
        <dbReference type="EMBL" id="KAA6403622.1"/>
    </source>
</evidence>
<feature type="compositionally biased region" description="Basic and acidic residues" evidence="2">
    <location>
        <begin position="117"/>
        <end position="157"/>
    </location>
</feature>
<organism evidence="3 4">
    <name type="scientific">Streblomastix strix</name>
    <dbReference type="NCBI Taxonomy" id="222440"/>
    <lineage>
        <taxon>Eukaryota</taxon>
        <taxon>Metamonada</taxon>
        <taxon>Preaxostyla</taxon>
        <taxon>Oxymonadida</taxon>
        <taxon>Streblomastigidae</taxon>
        <taxon>Streblomastix</taxon>
    </lineage>
</organism>
<comment type="caution">
    <text evidence="3">The sequence shown here is derived from an EMBL/GenBank/DDBJ whole genome shotgun (WGS) entry which is preliminary data.</text>
</comment>
<sequence length="817" mass="94806">MDQDTPGFQNRFKSQIVDLSNTGIICITIRQIAMTDSFTTDIVGTKFQEQLILVQDDANDLEHHFYKSNLTQSLSSSQGEEFVTIQNLKEKLEILEKQNNELQLELNKAHEELRQREEEFKQQLEQEEEKHKKELQDKDEQIDELKKQNEKLSKEALPKGALPKGAIPKEAPKVPSKQPITKTNNKSSGAPLPAAPSSAATQQLNKPKVPQINVKTIVPAEPKKQNSYSARASRSSSVQLEKKAPNAAPAAPAQTGTSNPPKSPRTSVQVTKNQIVQKTTKSPQSYASISQQRQVQQKDFTQTVSQLPIPTIEEEVTPMSQKIVLNQTTIQTDRSFFASPNQTQLSPRTQHLRTMSQAAQTSPFSPNVTVKEQSYRALSVEKFQLQTVTDLIFNSPTPIAANSELLAKSLSSTSLQEQLKRDQERQRFESTRLDPLEQQKYTQTLEKLNDARLKELSALKTQKRGLQEELIQLKKQFRDQRLASKKKVDRLRSRIIELNGKKTKEDIEDEKEEQEEEKQFIERERNFEIEEKNIDEQNELDQQKEKEEEKKEVKLLKDRIYILEKDLNAQYEKQRLLAQQIEKLINFVNQRPDFNLSTRLEDNSLSPAALQQKELLRIMRELGWRKTGSSDNEIDQDEQSQQDKYIDLLNKVQEMQQEIKDQDERKETEIKERIQAERERWIQEQKDEEQKQKLALLEREFTVDQKAEFDKLRAQLAEYQEKLAQRVKFEEAEFVELKRVWRLNKLNKLQFAKLSQSIGDQILKEEESFSLLVRSFNQGQASREDNKADIWGSDGQNDKKEKDKEKKELDQKEKSKK</sequence>
<feature type="compositionally biased region" description="Polar residues" evidence="2">
    <location>
        <begin position="254"/>
        <end position="293"/>
    </location>
</feature>
<protein>
    <submittedName>
        <fullName evidence="3">Uncharacterized protein</fullName>
    </submittedName>
</protein>
<feature type="region of interest" description="Disordered" evidence="2">
    <location>
        <begin position="117"/>
        <end position="293"/>
    </location>
</feature>
<feature type="compositionally biased region" description="Basic and acidic residues" evidence="2">
    <location>
        <begin position="796"/>
        <end position="817"/>
    </location>
</feature>
<accession>A0A5J4X9Q6</accession>
<feature type="region of interest" description="Disordered" evidence="2">
    <location>
        <begin position="778"/>
        <end position="817"/>
    </location>
</feature>
<dbReference type="AlphaFoldDB" id="A0A5J4X9Q6"/>
<feature type="compositionally biased region" description="Low complexity" evidence="2">
    <location>
        <begin position="227"/>
        <end position="237"/>
    </location>
</feature>
<dbReference type="EMBL" id="SNRW01000079">
    <property type="protein sequence ID" value="KAA6403622.1"/>
    <property type="molecule type" value="Genomic_DNA"/>
</dbReference>
<feature type="compositionally biased region" description="Low complexity" evidence="2">
    <location>
        <begin position="187"/>
        <end position="200"/>
    </location>
</feature>
<feature type="coiled-coil region" evidence="1">
    <location>
        <begin position="449"/>
        <end position="566"/>
    </location>
</feature>
<evidence type="ECO:0000256" key="2">
    <source>
        <dbReference type="SAM" id="MobiDB-lite"/>
    </source>
</evidence>
<proteinExistence type="predicted"/>
<evidence type="ECO:0000313" key="4">
    <source>
        <dbReference type="Proteomes" id="UP000324800"/>
    </source>
</evidence>